<evidence type="ECO:0000256" key="5">
    <source>
        <dbReference type="ARBA" id="ARBA00022692"/>
    </source>
</evidence>
<evidence type="ECO:0000256" key="9">
    <source>
        <dbReference type="ARBA" id="ARBA00023242"/>
    </source>
</evidence>
<gene>
    <name evidence="14" type="ORF">g.18547</name>
    <name evidence="12" type="ORF">g.18559</name>
    <name evidence="11" type="ORF">g.18561</name>
    <name evidence="13" type="ORF">g.18562</name>
</gene>
<dbReference type="PANTHER" id="PTHR13416">
    <property type="match status" value="1"/>
</dbReference>
<name>A0A1B6ED33_9HEMI</name>
<dbReference type="EMBL" id="GEDC01001467">
    <property type="protein sequence ID" value="JAS35831.1"/>
    <property type="molecule type" value="Transcribed_RNA"/>
</dbReference>
<reference evidence="14" key="1">
    <citation type="submission" date="2015-12" db="EMBL/GenBank/DDBJ databases">
        <title>De novo transcriptome assembly of four potential Pierce s Disease insect vectors from Arizona vineyards.</title>
        <authorList>
            <person name="Tassone E.E."/>
        </authorList>
    </citation>
    <scope>NUCLEOTIDE SEQUENCE</scope>
</reference>
<dbReference type="Pfam" id="PF07787">
    <property type="entry name" value="TMEM43"/>
    <property type="match status" value="1"/>
</dbReference>
<dbReference type="EMBL" id="GEDC01018899">
    <property type="protein sequence ID" value="JAS18399.1"/>
    <property type="molecule type" value="Transcribed_RNA"/>
</dbReference>
<dbReference type="GO" id="GO:0005789">
    <property type="term" value="C:endoplasmic reticulum membrane"/>
    <property type="evidence" value="ECO:0007669"/>
    <property type="project" value="UniProtKB-SubCell"/>
</dbReference>
<evidence type="ECO:0000256" key="10">
    <source>
        <dbReference type="SAM" id="Phobius"/>
    </source>
</evidence>
<evidence type="ECO:0000313" key="12">
    <source>
        <dbReference type="EMBL" id="JAS10363.1"/>
    </source>
</evidence>
<evidence type="ECO:0000256" key="6">
    <source>
        <dbReference type="ARBA" id="ARBA00022824"/>
    </source>
</evidence>
<proteinExistence type="inferred from homology"/>
<evidence type="ECO:0000313" key="14">
    <source>
        <dbReference type="EMBL" id="JAS35831.1"/>
    </source>
</evidence>
<dbReference type="GO" id="GO:0071763">
    <property type="term" value="P:nuclear membrane organization"/>
    <property type="evidence" value="ECO:0007669"/>
    <property type="project" value="TreeGrafter"/>
</dbReference>
<sequence length="429" mass="49122">MMDEEECLSGESKRLDSVGDIVRREILAVFPRFSGVVVQPLFRRRRFPEGADDQSLVDETVIDEDGGIDNDENALNEHKGDNRSHGSFLKFLLGVGFLCGGAVVFFTVEIKVVDIYQLQDFILKNTVKIISEDQINPDNEGKLVIVSGYLSIGEPLTFPDYGVAAPVVFLKKRVQMYQWSSVAHDVSIMYFRTEIQPKWLDKLVDSRHFPKNYQNPRSFPIKSEVIENSEVRIGAYILGKDVCKQFTNFIAFSSDERPENKNIKLNYGIYYHSEDIWEPKIGDLRVQFYYAGHARTQWTVVGKQVKNEILPFKIKTESVIYLQEGIYSIQSIIASKSGNHIKRFLLRCVMWISICGGIYLISFRFINKPPRLVVFQQVFLLSRMEISILISTLFGTILIGWIRLSIAPLFSSIMFLLAFGILALYAYIE</sequence>
<dbReference type="PANTHER" id="PTHR13416:SF2">
    <property type="entry name" value="TRANSMEMBRANE PROTEIN 43"/>
    <property type="match status" value="1"/>
</dbReference>
<keyword evidence="6" id="KW-0256">Endoplasmic reticulum</keyword>
<dbReference type="EMBL" id="GEDC01026935">
    <property type="protein sequence ID" value="JAS10363.1"/>
    <property type="molecule type" value="Transcribed_RNA"/>
</dbReference>
<evidence type="ECO:0000256" key="7">
    <source>
        <dbReference type="ARBA" id="ARBA00022989"/>
    </source>
</evidence>
<dbReference type="GO" id="GO:0006629">
    <property type="term" value="P:lipid metabolic process"/>
    <property type="evidence" value="ECO:0007669"/>
    <property type="project" value="TreeGrafter"/>
</dbReference>
<keyword evidence="8 10" id="KW-0472">Membrane</keyword>
<feature type="transmembrane region" description="Helical" evidence="10">
    <location>
        <begin position="409"/>
        <end position="428"/>
    </location>
</feature>
<keyword evidence="9" id="KW-0539">Nucleus</keyword>
<accession>A0A1B6ED33</accession>
<feature type="transmembrane region" description="Helical" evidence="10">
    <location>
        <begin position="386"/>
        <end position="402"/>
    </location>
</feature>
<evidence type="ECO:0000313" key="13">
    <source>
        <dbReference type="EMBL" id="JAS18399.1"/>
    </source>
</evidence>
<comment type="similarity">
    <text evidence="4">Belongs to the TMEM43 family.</text>
</comment>
<comment type="subcellular location">
    <subcellularLocation>
        <location evidence="1">Endomembrane system</location>
        <topology evidence="1">Multi-pass membrane protein</topology>
    </subcellularLocation>
    <subcellularLocation>
        <location evidence="3">Endoplasmic reticulum membrane</location>
    </subcellularLocation>
    <subcellularLocation>
        <location evidence="2">Nucleus envelope</location>
    </subcellularLocation>
</comment>
<keyword evidence="7 10" id="KW-1133">Transmembrane helix</keyword>
<protein>
    <recommendedName>
        <fullName evidence="15">Transmembrane protein 43 homolog</fullName>
    </recommendedName>
</protein>
<evidence type="ECO:0000313" key="11">
    <source>
        <dbReference type="EMBL" id="JAS07148.1"/>
    </source>
</evidence>
<evidence type="ECO:0000256" key="4">
    <source>
        <dbReference type="ARBA" id="ARBA00006627"/>
    </source>
</evidence>
<feature type="transmembrane region" description="Helical" evidence="10">
    <location>
        <begin position="344"/>
        <end position="366"/>
    </location>
</feature>
<feature type="transmembrane region" description="Helical" evidence="10">
    <location>
        <begin position="88"/>
        <end position="108"/>
    </location>
</feature>
<dbReference type="GO" id="GO:0005637">
    <property type="term" value="C:nuclear inner membrane"/>
    <property type="evidence" value="ECO:0007669"/>
    <property type="project" value="TreeGrafter"/>
</dbReference>
<organism evidence="14">
    <name type="scientific">Clastoptera arizonana</name>
    <name type="common">Arizona spittle bug</name>
    <dbReference type="NCBI Taxonomy" id="38151"/>
    <lineage>
        <taxon>Eukaryota</taxon>
        <taxon>Metazoa</taxon>
        <taxon>Ecdysozoa</taxon>
        <taxon>Arthropoda</taxon>
        <taxon>Hexapoda</taxon>
        <taxon>Insecta</taxon>
        <taxon>Pterygota</taxon>
        <taxon>Neoptera</taxon>
        <taxon>Paraneoptera</taxon>
        <taxon>Hemiptera</taxon>
        <taxon>Auchenorrhyncha</taxon>
        <taxon>Cercopoidea</taxon>
        <taxon>Clastopteridae</taxon>
        <taxon>Clastoptera</taxon>
    </lineage>
</organism>
<dbReference type="EMBL" id="GEDC01030150">
    <property type="protein sequence ID" value="JAS07148.1"/>
    <property type="molecule type" value="Transcribed_RNA"/>
</dbReference>
<evidence type="ECO:0000256" key="3">
    <source>
        <dbReference type="ARBA" id="ARBA00004586"/>
    </source>
</evidence>
<evidence type="ECO:0008006" key="15">
    <source>
        <dbReference type="Google" id="ProtNLM"/>
    </source>
</evidence>
<dbReference type="AlphaFoldDB" id="A0A1B6ED33"/>
<evidence type="ECO:0000256" key="1">
    <source>
        <dbReference type="ARBA" id="ARBA00004127"/>
    </source>
</evidence>
<evidence type="ECO:0000256" key="8">
    <source>
        <dbReference type="ARBA" id="ARBA00023136"/>
    </source>
</evidence>
<dbReference type="InterPro" id="IPR012430">
    <property type="entry name" value="TMEM43_fam"/>
</dbReference>
<evidence type="ECO:0000256" key="2">
    <source>
        <dbReference type="ARBA" id="ARBA00004259"/>
    </source>
</evidence>
<keyword evidence="5 10" id="KW-0812">Transmembrane</keyword>